<organism evidence="2 3">
    <name type="scientific">Corynebacterium rouxii</name>
    <dbReference type="NCBI Taxonomy" id="2719119"/>
    <lineage>
        <taxon>Bacteria</taxon>
        <taxon>Bacillati</taxon>
        <taxon>Actinomycetota</taxon>
        <taxon>Actinomycetes</taxon>
        <taxon>Mycobacteriales</taxon>
        <taxon>Corynebacteriaceae</taxon>
        <taxon>Corynebacterium</taxon>
    </lineage>
</organism>
<reference evidence="2 3" key="1">
    <citation type="submission" date="2019-11" db="EMBL/GenBank/DDBJ databases">
        <authorList>
            <person name="Brisse S."/>
        </authorList>
    </citation>
    <scope>NUCLEOTIDE SEQUENCE [LARGE SCALE GENOMIC DNA]</scope>
    <source>
        <strain evidence="2">FRC0190</strain>
    </source>
</reference>
<evidence type="ECO:0000313" key="3">
    <source>
        <dbReference type="Proteomes" id="UP000423525"/>
    </source>
</evidence>
<evidence type="ECO:0000313" key="2">
    <source>
        <dbReference type="EMBL" id="VZH84106.1"/>
    </source>
</evidence>
<dbReference type="Pfam" id="PF08310">
    <property type="entry name" value="LGFP"/>
    <property type="match status" value="3"/>
</dbReference>
<dbReference type="RefSeq" id="WP_155871197.1">
    <property type="nucleotide sequence ID" value="NZ_LR738855.1"/>
</dbReference>
<dbReference type="EMBL" id="LR738855">
    <property type="protein sequence ID" value="VZH84106.1"/>
    <property type="molecule type" value="Genomic_DNA"/>
</dbReference>
<evidence type="ECO:0000256" key="1">
    <source>
        <dbReference type="SAM" id="SignalP"/>
    </source>
</evidence>
<keyword evidence="1" id="KW-0732">Signal</keyword>
<proteinExistence type="predicted"/>
<protein>
    <submittedName>
        <fullName evidence="2">Uncharacterized protein</fullName>
    </submittedName>
</protein>
<gene>
    <name evidence="2" type="ORF">FRC0190_00146</name>
</gene>
<dbReference type="InterPro" id="IPR013207">
    <property type="entry name" value="LGFP"/>
</dbReference>
<sequence length="434" mass="47140">MKSLKQLSVVVAACASISLAGTGVAGANVFHGHWIGGRIEEAYHRLGGWDTFGDATTDERIAKNNGRFQVFAKDASIYWHAGVDNGIAHQVGGRIRNKWGDLGWEGAALGYPITDELKTPDGVGRFNHFQGGSIYWSPDTDAHQVWGGIRDKWGQQGWETGDLGYPTTDELLTLEKTGRYNHFQGGSIYWSSASGTHIISGPIRKFWGSLGWERSSLKFPTGEQYSAGGGVKQDFQGGSIQYFEPTGKALAAFDNKNISSYRQIYPLFNTTDFKRWHAAGVYREVIQNMDKYFPLSGCPDEITEGAVCTFTGVGGATSKVTVDRISDEGFSLVTASDHPEGGGRTLNIRFDEVTSPAAKETGVVFDSDAVKSAYTGSDKTWVRLVVESFGSTQTSKVQGPFSSDHVGSQVWGKFAGNLRSTIDSSSTTYIPLSK</sequence>
<feature type="signal peptide" evidence="1">
    <location>
        <begin position="1"/>
        <end position="20"/>
    </location>
</feature>
<dbReference type="Proteomes" id="UP000423525">
    <property type="component" value="Chromosome"/>
</dbReference>
<dbReference type="AlphaFoldDB" id="A0A6I8MBC1"/>
<dbReference type="KEGG" id="crf:FRC0190_00146"/>
<feature type="chain" id="PRO_5039707335" evidence="1">
    <location>
        <begin position="21"/>
        <end position="434"/>
    </location>
</feature>
<accession>A0A6I8MBC1</accession>
<name>A0A6I8MBC1_9CORY</name>